<dbReference type="AlphaFoldDB" id="A0A0L0SWS1"/>
<feature type="region of interest" description="Disordered" evidence="1">
    <location>
        <begin position="1"/>
        <end position="20"/>
    </location>
</feature>
<keyword evidence="2" id="KW-0812">Transmembrane</keyword>
<evidence type="ECO:0000313" key="4">
    <source>
        <dbReference type="Proteomes" id="UP000054350"/>
    </source>
</evidence>
<dbReference type="EMBL" id="GG745351">
    <property type="protein sequence ID" value="KNE66804.1"/>
    <property type="molecule type" value="Genomic_DNA"/>
</dbReference>
<keyword evidence="4" id="KW-1185">Reference proteome</keyword>
<dbReference type="VEuPathDB" id="FungiDB:AMAG_19518"/>
<dbReference type="eggNOG" id="ENOG502TCFN">
    <property type="taxonomic scope" value="Eukaryota"/>
</dbReference>
<evidence type="ECO:0000256" key="2">
    <source>
        <dbReference type="SAM" id="Phobius"/>
    </source>
</evidence>
<sequence>MNEEKQALIGDALPTSVEDRRPPKTWRDTVKIDKLVILFAVPLLVVLTIFVFRGPSTRLAAHLADEDSVVPSAPFNLLECSGHGLVIATGACFCDAGFAGTDCLTRVALGQPTVEINDDPARRRSVALFVDSTITSTTAGVERDSNVYLAQALVRAGLDVTVFTTARLDLDGATIERVPGAGTPAASVAVLQDLATRATPFDVVYFDANANAAFHTAASQALGTRCLHSHIVVGVTHAAQSKVSAADVMRDRTIELADHVVFATAALRDLAKGNPDAVVAPLLTSGAHKARTHPLLASHTGPTPIRDFVYLGPITADDPGTRCIP</sequence>
<reference evidence="4" key="2">
    <citation type="submission" date="2009-11" db="EMBL/GenBank/DDBJ databases">
        <title>The Genome Sequence of Allomyces macrogynus strain ATCC 38327.</title>
        <authorList>
            <consortium name="The Broad Institute Genome Sequencing Platform"/>
            <person name="Russ C."/>
            <person name="Cuomo C."/>
            <person name="Shea T."/>
            <person name="Young S.K."/>
            <person name="Zeng Q."/>
            <person name="Koehrsen M."/>
            <person name="Haas B."/>
            <person name="Borodovsky M."/>
            <person name="Guigo R."/>
            <person name="Alvarado L."/>
            <person name="Berlin A."/>
            <person name="Borenstein D."/>
            <person name="Chen Z."/>
            <person name="Engels R."/>
            <person name="Freedman E."/>
            <person name="Gellesch M."/>
            <person name="Goldberg J."/>
            <person name="Griggs A."/>
            <person name="Gujja S."/>
            <person name="Heiman D."/>
            <person name="Hepburn T."/>
            <person name="Howarth C."/>
            <person name="Jen D."/>
            <person name="Larson L."/>
            <person name="Lewis B."/>
            <person name="Mehta T."/>
            <person name="Park D."/>
            <person name="Pearson M."/>
            <person name="Roberts A."/>
            <person name="Saif S."/>
            <person name="Shenoy N."/>
            <person name="Sisk P."/>
            <person name="Stolte C."/>
            <person name="Sykes S."/>
            <person name="Walk T."/>
            <person name="White J."/>
            <person name="Yandava C."/>
            <person name="Burger G."/>
            <person name="Gray M.W."/>
            <person name="Holland P.W.H."/>
            <person name="King N."/>
            <person name="Lang F.B.F."/>
            <person name="Roger A.J."/>
            <person name="Ruiz-Trillo I."/>
            <person name="Lander E."/>
            <person name="Nusbaum C."/>
        </authorList>
    </citation>
    <scope>NUCLEOTIDE SEQUENCE [LARGE SCALE GENOMIC DNA]</scope>
    <source>
        <strain evidence="4">ATCC 38327</strain>
    </source>
</reference>
<protein>
    <submittedName>
        <fullName evidence="3">Uncharacterized protein</fullName>
    </submittedName>
</protein>
<dbReference type="OrthoDB" id="3784at2759"/>
<gene>
    <name evidence="3" type="ORF">AMAG_19518</name>
</gene>
<evidence type="ECO:0000256" key="1">
    <source>
        <dbReference type="SAM" id="MobiDB-lite"/>
    </source>
</evidence>
<keyword evidence="2" id="KW-1133">Transmembrane helix</keyword>
<organism evidence="3 4">
    <name type="scientific">Allomyces macrogynus (strain ATCC 38327)</name>
    <name type="common">Allomyces javanicus var. macrogynus</name>
    <dbReference type="NCBI Taxonomy" id="578462"/>
    <lineage>
        <taxon>Eukaryota</taxon>
        <taxon>Fungi</taxon>
        <taxon>Fungi incertae sedis</taxon>
        <taxon>Blastocladiomycota</taxon>
        <taxon>Blastocladiomycetes</taxon>
        <taxon>Blastocladiales</taxon>
        <taxon>Blastocladiaceae</taxon>
        <taxon>Allomyces</taxon>
    </lineage>
</organism>
<reference evidence="3 4" key="1">
    <citation type="submission" date="2009-11" db="EMBL/GenBank/DDBJ databases">
        <title>Annotation of Allomyces macrogynus ATCC 38327.</title>
        <authorList>
            <consortium name="The Broad Institute Genome Sequencing Platform"/>
            <person name="Russ C."/>
            <person name="Cuomo C."/>
            <person name="Burger G."/>
            <person name="Gray M.W."/>
            <person name="Holland P.W.H."/>
            <person name="King N."/>
            <person name="Lang F.B.F."/>
            <person name="Roger A.J."/>
            <person name="Ruiz-Trillo I."/>
            <person name="Young S.K."/>
            <person name="Zeng Q."/>
            <person name="Gargeya S."/>
            <person name="Fitzgerald M."/>
            <person name="Haas B."/>
            <person name="Abouelleil A."/>
            <person name="Alvarado L."/>
            <person name="Arachchi H.M."/>
            <person name="Berlin A."/>
            <person name="Chapman S.B."/>
            <person name="Gearin G."/>
            <person name="Goldberg J."/>
            <person name="Griggs A."/>
            <person name="Gujja S."/>
            <person name="Hansen M."/>
            <person name="Heiman D."/>
            <person name="Howarth C."/>
            <person name="Larimer J."/>
            <person name="Lui A."/>
            <person name="MacDonald P.J.P."/>
            <person name="McCowen C."/>
            <person name="Montmayeur A."/>
            <person name="Murphy C."/>
            <person name="Neiman D."/>
            <person name="Pearson M."/>
            <person name="Priest M."/>
            <person name="Roberts A."/>
            <person name="Saif S."/>
            <person name="Shea T."/>
            <person name="Sisk P."/>
            <person name="Stolte C."/>
            <person name="Sykes S."/>
            <person name="Wortman J."/>
            <person name="Nusbaum C."/>
            <person name="Birren B."/>
        </authorList>
    </citation>
    <scope>NUCLEOTIDE SEQUENCE [LARGE SCALE GENOMIC DNA]</scope>
    <source>
        <strain evidence="3 4">ATCC 38327</strain>
    </source>
</reference>
<name>A0A0L0SWS1_ALLM3</name>
<dbReference type="Gene3D" id="2.10.25.10">
    <property type="entry name" value="Laminin"/>
    <property type="match status" value="1"/>
</dbReference>
<feature type="transmembrane region" description="Helical" evidence="2">
    <location>
        <begin position="35"/>
        <end position="52"/>
    </location>
</feature>
<keyword evidence="2" id="KW-0472">Membrane</keyword>
<evidence type="ECO:0000313" key="3">
    <source>
        <dbReference type="EMBL" id="KNE66804.1"/>
    </source>
</evidence>
<proteinExistence type="predicted"/>
<dbReference type="Proteomes" id="UP000054350">
    <property type="component" value="Unassembled WGS sequence"/>
</dbReference>
<accession>A0A0L0SWS1</accession>